<dbReference type="EMBL" id="CAMPGE010012139">
    <property type="protein sequence ID" value="CAI2370921.1"/>
    <property type="molecule type" value="Genomic_DNA"/>
</dbReference>
<name>A0AAD1UN70_EUPCR</name>
<protein>
    <submittedName>
        <fullName evidence="2">Uncharacterized protein</fullName>
    </submittedName>
</protein>
<proteinExistence type="predicted"/>
<evidence type="ECO:0000256" key="1">
    <source>
        <dbReference type="SAM" id="MobiDB-lite"/>
    </source>
</evidence>
<organism evidence="2 3">
    <name type="scientific">Euplotes crassus</name>
    <dbReference type="NCBI Taxonomy" id="5936"/>
    <lineage>
        <taxon>Eukaryota</taxon>
        <taxon>Sar</taxon>
        <taxon>Alveolata</taxon>
        <taxon>Ciliophora</taxon>
        <taxon>Intramacronucleata</taxon>
        <taxon>Spirotrichea</taxon>
        <taxon>Hypotrichia</taxon>
        <taxon>Euplotida</taxon>
        <taxon>Euplotidae</taxon>
        <taxon>Moneuplotes</taxon>
    </lineage>
</organism>
<comment type="caution">
    <text evidence="2">The sequence shown here is derived from an EMBL/GenBank/DDBJ whole genome shotgun (WGS) entry which is preliminary data.</text>
</comment>
<gene>
    <name evidence="2" type="ORF">ECRASSUSDP1_LOCUS12240</name>
</gene>
<reference evidence="2" key="1">
    <citation type="submission" date="2023-07" db="EMBL/GenBank/DDBJ databases">
        <authorList>
            <consortium name="AG Swart"/>
            <person name="Singh M."/>
            <person name="Singh A."/>
            <person name="Seah K."/>
            <person name="Emmerich C."/>
        </authorList>
    </citation>
    <scope>NUCLEOTIDE SEQUENCE</scope>
    <source>
        <strain evidence="2">DP1</strain>
    </source>
</reference>
<evidence type="ECO:0000313" key="2">
    <source>
        <dbReference type="EMBL" id="CAI2370921.1"/>
    </source>
</evidence>
<dbReference type="Proteomes" id="UP001295684">
    <property type="component" value="Unassembled WGS sequence"/>
</dbReference>
<feature type="region of interest" description="Disordered" evidence="1">
    <location>
        <begin position="1"/>
        <end position="30"/>
    </location>
</feature>
<evidence type="ECO:0000313" key="3">
    <source>
        <dbReference type="Proteomes" id="UP001295684"/>
    </source>
</evidence>
<keyword evidence="3" id="KW-1185">Reference proteome</keyword>
<dbReference type="AlphaFoldDB" id="A0AAD1UN70"/>
<sequence>MDEAEISGEGEYYNNEQIESESESNPELRHIEYERYDEEDENEVRLHNRETQDIETYEQDYSPDPFLNVDSEEEDYECMRPRDKFQLLCTEKIRLEKALEKRDKENEILEESIKFLGKLVEGYNHCIKGGGISIEEHVKKCNQIILDNLKDFKIQTDEDKEPQNNKSLIDQRIDLRRHQVRLQKLQQLVSQKEEEASIAQPEAPPSEETEDLVSLVEKEMMKKKWREQRELQDKSKIASLQEIDKLQKKLTVLDSSEKEIEQKCGLLIQRKREIEAKIKHLAANQHSNQVGETQNDTLSFKAYSYKIASLKNNIEKLKRKLN</sequence>
<accession>A0AAD1UN70</accession>